<feature type="transmembrane region" description="Helical" evidence="6">
    <location>
        <begin position="83"/>
        <end position="102"/>
    </location>
</feature>
<gene>
    <name evidence="7" type="ORF">G4Z02_06910</name>
</gene>
<comment type="similarity">
    <text evidence="2">Belongs to the TMEM19 family.</text>
</comment>
<name>A0A7L7KRN1_9MOLU</name>
<keyword evidence="5 6" id="KW-0472">Membrane</keyword>
<keyword evidence="4 6" id="KW-1133">Transmembrane helix</keyword>
<reference evidence="7 8" key="1">
    <citation type="submission" date="2020-02" db="EMBL/GenBank/DDBJ databases">
        <authorList>
            <person name="Zheng R.K."/>
            <person name="Sun C.M."/>
        </authorList>
    </citation>
    <scope>NUCLEOTIDE SEQUENCE [LARGE SCALE GENOMIC DNA]</scope>
    <source>
        <strain evidence="8">zrk13</strain>
    </source>
</reference>
<dbReference type="GO" id="GO:0016020">
    <property type="term" value="C:membrane"/>
    <property type="evidence" value="ECO:0007669"/>
    <property type="project" value="UniProtKB-SubCell"/>
</dbReference>
<feature type="transmembrane region" description="Helical" evidence="6">
    <location>
        <begin position="37"/>
        <end position="62"/>
    </location>
</feature>
<feature type="transmembrane region" description="Helical" evidence="6">
    <location>
        <begin position="224"/>
        <end position="246"/>
    </location>
</feature>
<evidence type="ECO:0000256" key="2">
    <source>
        <dbReference type="ARBA" id="ARBA00009012"/>
    </source>
</evidence>
<evidence type="ECO:0000256" key="5">
    <source>
        <dbReference type="ARBA" id="ARBA00023136"/>
    </source>
</evidence>
<dbReference type="EMBL" id="CP048914">
    <property type="protein sequence ID" value="QMS85481.1"/>
    <property type="molecule type" value="Genomic_DNA"/>
</dbReference>
<dbReference type="InterPro" id="IPR002794">
    <property type="entry name" value="DUF92_TMEM19"/>
</dbReference>
<proteinExistence type="inferred from homology"/>
<dbReference type="KEGG" id="xcl:G4Z02_06910"/>
<dbReference type="Proteomes" id="UP000514720">
    <property type="component" value="Chromosome"/>
</dbReference>
<protein>
    <submittedName>
        <fullName evidence="7">DUF92 domain-containing protein</fullName>
    </submittedName>
</protein>
<sequence>MEFIAEHMTELIIGMVVASSISIFAYVKQSLSLSGMIAAWILGVVVTVCGGYLSMSAMLVFFISSSLFTKLHKEEKKHSPRTAYQVLANGGIAMVLSVLHAIDNNAGFQLLFFLSLSISTADTWASEIGTLSPHKPRHIITLQQLQTGEDGGVTWIGFIASLAGSIVISLFYQLHWIIIAGGFLGSIVDSLLGTIQRTYQLDNQVIVNHLEQNQVAMSSRGIPYLTNSVVNFLSNLIVVTVVYLLFLVL</sequence>
<feature type="transmembrane region" description="Helical" evidence="6">
    <location>
        <begin position="152"/>
        <end position="171"/>
    </location>
</feature>
<comment type="subcellular location">
    <subcellularLocation>
        <location evidence="1">Membrane</location>
        <topology evidence="1">Multi-pass membrane protein</topology>
    </subcellularLocation>
</comment>
<feature type="transmembrane region" description="Helical" evidence="6">
    <location>
        <begin position="177"/>
        <end position="195"/>
    </location>
</feature>
<dbReference type="PANTHER" id="PTHR13353">
    <property type="entry name" value="TRANSMEMBRANE PROTEIN 19"/>
    <property type="match status" value="1"/>
</dbReference>
<evidence type="ECO:0000313" key="8">
    <source>
        <dbReference type="Proteomes" id="UP000514720"/>
    </source>
</evidence>
<evidence type="ECO:0000256" key="3">
    <source>
        <dbReference type="ARBA" id="ARBA00022692"/>
    </source>
</evidence>
<feature type="transmembrane region" description="Helical" evidence="6">
    <location>
        <begin position="12"/>
        <end position="31"/>
    </location>
</feature>
<organism evidence="7 8">
    <name type="scientific">Candidatus Xianfuyuplasma coldseepsis</name>
    <dbReference type="NCBI Taxonomy" id="2782163"/>
    <lineage>
        <taxon>Bacteria</taxon>
        <taxon>Bacillati</taxon>
        <taxon>Mycoplasmatota</taxon>
        <taxon>Mollicutes</taxon>
        <taxon>Candidatus Izemoplasmatales</taxon>
        <taxon>Candidatus Izemoplasmataceae</taxon>
        <taxon>Candidatus Xianfuyuplasma</taxon>
    </lineage>
</organism>
<keyword evidence="8" id="KW-1185">Reference proteome</keyword>
<evidence type="ECO:0000256" key="4">
    <source>
        <dbReference type="ARBA" id="ARBA00022989"/>
    </source>
</evidence>
<accession>A0A7L7KRN1</accession>
<dbReference type="PANTHER" id="PTHR13353:SF5">
    <property type="entry name" value="TRANSMEMBRANE PROTEIN 19"/>
    <property type="match status" value="1"/>
</dbReference>
<dbReference type="AlphaFoldDB" id="A0A7L7KRN1"/>
<evidence type="ECO:0000256" key="6">
    <source>
        <dbReference type="SAM" id="Phobius"/>
    </source>
</evidence>
<keyword evidence="3 6" id="KW-0812">Transmembrane</keyword>
<dbReference type="Pfam" id="PF01940">
    <property type="entry name" value="DUF92"/>
    <property type="match status" value="1"/>
</dbReference>
<evidence type="ECO:0000256" key="1">
    <source>
        <dbReference type="ARBA" id="ARBA00004141"/>
    </source>
</evidence>
<evidence type="ECO:0000313" key="7">
    <source>
        <dbReference type="EMBL" id="QMS85481.1"/>
    </source>
</evidence>
<dbReference type="RefSeq" id="WP_258877277.1">
    <property type="nucleotide sequence ID" value="NZ_CP048914.1"/>
</dbReference>